<keyword evidence="6" id="KW-0256">Endoplasmic reticulum</keyword>
<organism evidence="11 12">
    <name type="scientific">Aquilegia coerulea</name>
    <name type="common">Rocky mountain columbine</name>
    <dbReference type="NCBI Taxonomy" id="218851"/>
    <lineage>
        <taxon>Eukaryota</taxon>
        <taxon>Viridiplantae</taxon>
        <taxon>Streptophyta</taxon>
        <taxon>Embryophyta</taxon>
        <taxon>Tracheophyta</taxon>
        <taxon>Spermatophyta</taxon>
        <taxon>Magnoliopsida</taxon>
        <taxon>Ranunculales</taxon>
        <taxon>Ranunculaceae</taxon>
        <taxon>Thalictroideae</taxon>
        <taxon>Aquilegia</taxon>
    </lineage>
</organism>
<dbReference type="AlphaFoldDB" id="A0A2G5D8G3"/>
<keyword evidence="5 10" id="KW-0812">Transmembrane</keyword>
<name>A0A2G5D8G3_AQUCA</name>
<reference evidence="11 12" key="1">
    <citation type="submission" date="2017-09" db="EMBL/GenBank/DDBJ databases">
        <title>WGS assembly of Aquilegia coerulea Goldsmith.</title>
        <authorList>
            <person name="Hodges S."/>
            <person name="Kramer E."/>
            <person name="Nordborg M."/>
            <person name="Tomkins J."/>
            <person name="Borevitz J."/>
            <person name="Derieg N."/>
            <person name="Yan J."/>
            <person name="Mihaltcheva S."/>
            <person name="Hayes R.D."/>
            <person name="Rokhsar D."/>
        </authorList>
    </citation>
    <scope>NUCLEOTIDE SEQUENCE [LARGE SCALE GENOMIC DNA]</scope>
    <source>
        <strain evidence="12">cv. Goldsmith</strain>
    </source>
</reference>
<evidence type="ECO:0008006" key="13">
    <source>
        <dbReference type="Google" id="ProtNLM"/>
    </source>
</evidence>
<dbReference type="OrthoDB" id="5546453at2759"/>
<comment type="similarity">
    <text evidence="3">Belongs to the PIGX family.</text>
</comment>
<dbReference type="GO" id="GO:0005789">
    <property type="term" value="C:endoplasmic reticulum membrane"/>
    <property type="evidence" value="ECO:0007669"/>
    <property type="project" value="UniProtKB-SubCell"/>
</dbReference>
<evidence type="ECO:0000256" key="5">
    <source>
        <dbReference type="ARBA" id="ARBA00022692"/>
    </source>
</evidence>
<evidence type="ECO:0000256" key="8">
    <source>
        <dbReference type="ARBA" id="ARBA00023136"/>
    </source>
</evidence>
<comment type="pathway">
    <text evidence="2">Glycolipid biosynthesis; glycosylphosphatidylinositol-anchor biosynthesis.</text>
</comment>
<dbReference type="UniPathway" id="UPA00196"/>
<dbReference type="EMBL" id="KZ305043">
    <property type="protein sequence ID" value="PIA39815.1"/>
    <property type="molecule type" value="Genomic_DNA"/>
</dbReference>
<evidence type="ECO:0000256" key="1">
    <source>
        <dbReference type="ARBA" id="ARBA00004389"/>
    </source>
</evidence>
<keyword evidence="7 10" id="KW-1133">Transmembrane helix</keyword>
<keyword evidence="4" id="KW-0337">GPI-anchor biosynthesis</keyword>
<gene>
    <name evidence="11" type="ORF">AQUCO_02600343v1</name>
</gene>
<dbReference type="Pfam" id="PF08320">
    <property type="entry name" value="PIG-X"/>
    <property type="match status" value="1"/>
</dbReference>
<sequence>MAIQVLFQLWLYMIVVAIVPFPLKLVQSYSSNVHYGSDSDTIVSLPCSRRYLSESYFEKHDSLVDLDFQGFLAHELSLCSCDALPDSSNSVPKISTLQRHLLGEGSHRHLSTLIKFSAQPEGTLEIPAHLCQAVVVERLPSGVFADPFELQHLVQRGVFTDAAVFGDTNLELPSALSNRSVVEVHMDVGQNILSGNKKGFEINIDVPLHARYPPLDKSGYSRVEMGVPDIFMRCITKEKSQRNNCIWITEAESAESNTSHVVWRIPSGNNEHSVFVSSITFLSALLSTLVIVLAAINSPSVHYTKNSKQS</sequence>
<dbReference type="InterPro" id="IPR013233">
    <property type="entry name" value="PIG-X/PBN1"/>
</dbReference>
<dbReference type="FunCoup" id="A0A2G5D8G3">
    <property type="interactions" value="991"/>
</dbReference>
<keyword evidence="9" id="KW-0325">Glycoprotein</keyword>
<dbReference type="InParanoid" id="A0A2G5D8G3"/>
<evidence type="ECO:0000256" key="7">
    <source>
        <dbReference type="ARBA" id="ARBA00022989"/>
    </source>
</evidence>
<protein>
    <recommendedName>
        <fullName evidence="13">Phosphatidylinositol-glycan biosynthesis class X protein</fullName>
    </recommendedName>
</protein>
<dbReference type="Proteomes" id="UP000230069">
    <property type="component" value="Unassembled WGS sequence"/>
</dbReference>
<dbReference type="SMART" id="SM00780">
    <property type="entry name" value="PIG-X"/>
    <property type="match status" value="1"/>
</dbReference>
<feature type="transmembrane region" description="Helical" evidence="10">
    <location>
        <begin position="274"/>
        <end position="296"/>
    </location>
</feature>
<evidence type="ECO:0000313" key="11">
    <source>
        <dbReference type="EMBL" id="PIA39815.1"/>
    </source>
</evidence>
<keyword evidence="12" id="KW-1185">Reference proteome</keyword>
<proteinExistence type="inferred from homology"/>
<dbReference type="GO" id="GO:0006506">
    <property type="term" value="P:GPI anchor biosynthetic process"/>
    <property type="evidence" value="ECO:0007669"/>
    <property type="project" value="UniProtKB-UniPathway"/>
</dbReference>
<evidence type="ECO:0000313" key="12">
    <source>
        <dbReference type="Proteomes" id="UP000230069"/>
    </source>
</evidence>
<evidence type="ECO:0000256" key="6">
    <source>
        <dbReference type="ARBA" id="ARBA00022824"/>
    </source>
</evidence>
<keyword evidence="8 10" id="KW-0472">Membrane</keyword>
<accession>A0A2G5D8G3</accession>
<feature type="transmembrane region" description="Helical" evidence="10">
    <location>
        <begin position="6"/>
        <end position="26"/>
    </location>
</feature>
<dbReference type="InterPro" id="IPR040039">
    <property type="entry name" value="PIGX"/>
</dbReference>
<evidence type="ECO:0000256" key="4">
    <source>
        <dbReference type="ARBA" id="ARBA00022502"/>
    </source>
</evidence>
<comment type="subcellular location">
    <subcellularLocation>
        <location evidence="1">Endoplasmic reticulum membrane</location>
        <topology evidence="1">Single-pass membrane protein</topology>
    </subcellularLocation>
</comment>
<evidence type="ECO:0000256" key="2">
    <source>
        <dbReference type="ARBA" id="ARBA00004687"/>
    </source>
</evidence>
<evidence type="ECO:0000256" key="10">
    <source>
        <dbReference type="SAM" id="Phobius"/>
    </source>
</evidence>
<dbReference type="PANTHER" id="PTHR28650">
    <property type="entry name" value="PHOSPHATIDYLINOSITOL-GLYCAN BIOSYNTHESIS CLASS X PROTEIN"/>
    <property type="match status" value="1"/>
</dbReference>
<evidence type="ECO:0000256" key="9">
    <source>
        <dbReference type="ARBA" id="ARBA00023180"/>
    </source>
</evidence>
<dbReference type="PANTHER" id="PTHR28650:SF1">
    <property type="entry name" value="PHOSPHATIDYLINOSITOL-GLYCAN BIOSYNTHESIS CLASS X PROTEIN"/>
    <property type="match status" value="1"/>
</dbReference>
<evidence type="ECO:0000256" key="3">
    <source>
        <dbReference type="ARBA" id="ARBA00010345"/>
    </source>
</evidence>